<protein>
    <submittedName>
        <fullName evidence="1">Uncharacterized protein</fullName>
    </submittedName>
</protein>
<dbReference type="EMBL" id="AP019376">
    <property type="protein sequence ID" value="BBH87581.1"/>
    <property type="molecule type" value="Genomic_DNA"/>
</dbReference>
<reference evidence="1" key="1">
    <citation type="submission" date="2018-12" db="EMBL/GenBank/DDBJ databases">
        <title>Novel natural products biosynthetic potential of the class Ktedonobacteria.</title>
        <authorList>
            <person name="Zheng Y."/>
            <person name="Saitou A."/>
            <person name="Wang C.M."/>
            <person name="Toyoda A."/>
            <person name="Minakuchi Y."/>
            <person name="Sekiguchi Y."/>
            <person name="Ueda K."/>
            <person name="Takano H."/>
            <person name="Sakai Y."/>
            <person name="Yokota A."/>
            <person name="Yabe S."/>
        </authorList>
    </citation>
    <scope>NUCLEOTIDE SEQUENCE</scope>
    <source>
        <strain evidence="1">COM3</strain>
    </source>
</reference>
<gene>
    <name evidence="1" type="ORF">KTC_23320</name>
</gene>
<accession>A0A455SJU3</accession>
<evidence type="ECO:0000313" key="1">
    <source>
        <dbReference type="EMBL" id="BBH87581.1"/>
    </source>
</evidence>
<name>A0A455SJU3_9CHLR</name>
<sequence length="56" mass="6474">MAFDLKDVRVRDITDTSVTSFLLAQLPDMLIALMCCIIVSERESLPRYFRESNLVH</sequence>
<proteinExistence type="predicted"/>
<organism evidence="1">
    <name type="scientific">Thermosporothrix sp. COM3</name>
    <dbReference type="NCBI Taxonomy" id="2490863"/>
    <lineage>
        <taxon>Bacteria</taxon>
        <taxon>Bacillati</taxon>
        <taxon>Chloroflexota</taxon>
        <taxon>Ktedonobacteria</taxon>
        <taxon>Ktedonobacterales</taxon>
        <taxon>Thermosporotrichaceae</taxon>
        <taxon>Thermosporothrix</taxon>
    </lineage>
</organism>
<dbReference type="AlphaFoldDB" id="A0A455SJU3"/>